<dbReference type="AlphaFoldDB" id="A0AAE1Y3T9"/>
<organism evidence="2 3">
    <name type="scientific">Sesamum alatum</name>
    <dbReference type="NCBI Taxonomy" id="300844"/>
    <lineage>
        <taxon>Eukaryota</taxon>
        <taxon>Viridiplantae</taxon>
        <taxon>Streptophyta</taxon>
        <taxon>Embryophyta</taxon>
        <taxon>Tracheophyta</taxon>
        <taxon>Spermatophyta</taxon>
        <taxon>Magnoliopsida</taxon>
        <taxon>eudicotyledons</taxon>
        <taxon>Gunneridae</taxon>
        <taxon>Pentapetalae</taxon>
        <taxon>asterids</taxon>
        <taxon>lamiids</taxon>
        <taxon>Lamiales</taxon>
        <taxon>Pedaliaceae</taxon>
        <taxon>Sesamum</taxon>
    </lineage>
</organism>
<feature type="compositionally biased region" description="Basic and acidic residues" evidence="1">
    <location>
        <begin position="11"/>
        <end position="33"/>
    </location>
</feature>
<feature type="compositionally biased region" description="Polar residues" evidence="1">
    <location>
        <begin position="34"/>
        <end position="45"/>
    </location>
</feature>
<reference evidence="2" key="2">
    <citation type="journal article" date="2024" name="Plant">
        <title>Genomic evolution and insights into agronomic trait innovations of Sesamum species.</title>
        <authorList>
            <person name="Miao H."/>
            <person name="Wang L."/>
            <person name="Qu L."/>
            <person name="Liu H."/>
            <person name="Sun Y."/>
            <person name="Le M."/>
            <person name="Wang Q."/>
            <person name="Wei S."/>
            <person name="Zheng Y."/>
            <person name="Lin W."/>
            <person name="Duan Y."/>
            <person name="Cao H."/>
            <person name="Xiong S."/>
            <person name="Wang X."/>
            <person name="Wei L."/>
            <person name="Li C."/>
            <person name="Ma Q."/>
            <person name="Ju M."/>
            <person name="Zhao R."/>
            <person name="Li G."/>
            <person name="Mu C."/>
            <person name="Tian Q."/>
            <person name="Mei H."/>
            <person name="Zhang T."/>
            <person name="Gao T."/>
            <person name="Zhang H."/>
        </authorList>
    </citation>
    <scope>NUCLEOTIDE SEQUENCE</scope>
    <source>
        <strain evidence="2">3651</strain>
    </source>
</reference>
<accession>A0AAE1Y3T9</accession>
<comment type="caution">
    <text evidence="2">The sequence shown here is derived from an EMBL/GenBank/DDBJ whole genome shotgun (WGS) entry which is preliminary data.</text>
</comment>
<protein>
    <submittedName>
        <fullName evidence="2">Uncharacterized protein</fullName>
    </submittedName>
</protein>
<reference evidence="2" key="1">
    <citation type="submission" date="2020-06" db="EMBL/GenBank/DDBJ databases">
        <authorList>
            <person name="Li T."/>
            <person name="Hu X."/>
            <person name="Zhang T."/>
            <person name="Song X."/>
            <person name="Zhang H."/>
            <person name="Dai N."/>
            <person name="Sheng W."/>
            <person name="Hou X."/>
            <person name="Wei L."/>
        </authorList>
    </citation>
    <scope>NUCLEOTIDE SEQUENCE</scope>
    <source>
        <strain evidence="2">3651</strain>
        <tissue evidence="2">Leaf</tissue>
    </source>
</reference>
<dbReference type="Proteomes" id="UP001293254">
    <property type="component" value="Unassembled WGS sequence"/>
</dbReference>
<proteinExistence type="predicted"/>
<dbReference type="EMBL" id="JACGWO010000007">
    <property type="protein sequence ID" value="KAK4423219.1"/>
    <property type="molecule type" value="Genomic_DNA"/>
</dbReference>
<sequence>MFTEDNQENSTRQKDPRTDIPSKEMLRPNDKDVSSATHGYQQASHGSEKERSPVIKLLILTLPAPRMGPQEIQIEIPNLFRHQTAANNFPSLQPGPWRKGNLTSWRLAWKDQEPFTRVILAHSEPQTHKK</sequence>
<evidence type="ECO:0000313" key="2">
    <source>
        <dbReference type="EMBL" id="KAK4423219.1"/>
    </source>
</evidence>
<name>A0AAE1Y3T9_9LAMI</name>
<keyword evidence="3" id="KW-1185">Reference proteome</keyword>
<evidence type="ECO:0000313" key="3">
    <source>
        <dbReference type="Proteomes" id="UP001293254"/>
    </source>
</evidence>
<feature type="region of interest" description="Disordered" evidence="1">
    <location>
        <begin position="1"/>
        <end position="52"/>
    </location>
</feature>
<evidence type="ECO:0000256" key="1">
    <source>
        <dbReference type="SAM" id="MobiDB-lite"/>
    </source>
</evidence>
<gene>
    <name evidence="2" type="ORF">Salat_1904700</name>
</gene>